<dbReference type="SMART" id="SM00342">
    <property type="entry name" value="HTH_ARAC"/>
    <property type="match status" value="1"/>
</dbReference>
<keyword evidence="2" id="KW-0238">DNA-binding</keyword>
<dbReference type="SUPFAM" id="SSF46689">
    <property type="entry name" value="Homeodomain-like"/>
    <property type="match status" value="1"/>
</dbReference>
<keyword evidence="6" id="KW-1185">Reference proteome</keyword>
<dbReference type="PROSITE" id="PS01124">
    <property type="entry name" value="HTH_ARAC_FAMILY_2"/>
    <property type="match status" value="1"/>
</dbReference>
<dbReference type="EMBL" id="BAJS01000013">
    <property type="protein sequence ID" value="GAK37089.1"/>
    <property type="molecule type" value="Genomic_DNA"/>
</dbReference>
<accession>A0A069DA63</accession>
<dbReference type="eggNOG" id="COG2207">
    <property type="taxonomic scope" value="Bacteria"/>
</dbReference>
<dbReference type="Gene3D" id="1.10.10.60">
    <property type="entry name" value="Homeodomain-like"/>
    <property type="match status" value="1"/>
</dbReference>
<protein>
    <submittedName>
        <fullName evidence="5">Transcriptional regulator, AraC family</fullName>
    </submittedName>
</protein>
<evidence type="ECO:0000259" key="4">
    <source>
        <dbReference type="PROSITE" id="PS01124"/>
    </source>
</evidence>
<dbReference type="AlphaFoldDB" id="A0A069DA63"/>
<dbReference type="Pfam" id="PF12833">
    <property type="entry name" value="HTH_18"/>
    <property type="match status" value="1"/>
</dbReference>
<keyword evidence="3" id="KW-0804">Transcription</keyword>
<dbReference type="InterPro" id="IPR018060">
    <property type="entry name" value="HTH_AraC"/>
</dbReference>
<dbReference type="Proteomes" id="UP000027601">
    <property type="component" value="Unassembled WGS sequence"/>
</dbReference>
<dbReference type="InterPro" id="IPR018062">
    <property type="entry name" value="HTH_AraC-typ_CS"/>
</dbReference>
<evidence type="ECO:0000313" key="6">
    <source>
        <dbReference type="Proteomes" id="UP000027601"/>
    </source>
</evidence>
<reference evidence="5 6" key="1">
    <citation type="journal article" date="2015" name="Microbes Environ.">
        <title>Distribution and evolution of nitrogen fixation genes in the phylum bacteroidetes.</title>
        <authorList>
            <person name="Inoue J."/>
            <person name="Oshima K."/>
            <person name="Suda W."/>
            <person name="Sakamoto M."/>
            <person name="Iino T."/>
            <person name="Noda S."/>
            <person name="Hongoh Y."/>
            <person name="Hattori M."/>
            <person name="Ohkuma M."/>
        </authorList>
    </citation>
    <scope>NUCLEOTIDE SEQUENCE [LARGE SCALE GENOMIC DNA]</scope>
    <source>
        <strain evidence="5 6">JCM 15093</strain>
    </source>
</reference>
<feature type="domain" description="HTH araC/xylS-type" evidence="4">
    <location>
        <begin position="162"/>
        <end position="263"/>
    </location>
</feature>
<sequence>MLKEYTIKDICPALSKQVLNYVCPLEKIDQIGLAWPHKRNFYSITWFTEGNGTAIIDFAEYSIQPNRIFLTSPEQIHNRLYSNDAKGYVLMFDKAVAAQLGIAVHSPYIDLSCEKTPLLKLVIENMINKNVTSGIEIDLSYFYSLISEDIHEVETDHKEKSTLLSQFKELILSKNIKFQSMEQYANSLQVSLASLNDLCHKFAGSSAKQFLLELKIAEAKRLLVYSQLSVSTIAYHLGFEDPSYFSRIFKKKSSSPLLSFWKNFANKH</sequence>
<organism evidence="5 6">
    <name type="scientific">Bacteroides graminisolvens DSM 19988 = JCM 15093</name>
    <dbReference type="NCBI Taxonomy" id="1121097"/>
    <lineage>
        <taxon>Bacteria</taxon>
        <taxon>Pseudomonadati</taxon>
        <taxon>Bacteroidota</taxon>
        <taxon>Bacteroidia</taxon>
        <taxon>Bacteroidales</taxon>
        <taxon>Bacteroidaceae</taxon>
        <taxon>Bacteroides</taxon>
    </lineage>
</organism>
<dbReference type="OrthoDB" id="2585681at2"/>
<dbReference type="PANTHER" id="PTHR43280:SF32">
    <property type="entry name" value="TRANSCRIPTIONAL REGULATORY PROTEIN"/>
    <property type="match status" value="1"/>
</dbReference>
<dbReference type="SUPFAM" id="SSF51215">
    <property type="entry name" value="Regulatory protein AraC"/>
    <property type="match status" value="1"/>
</dbReference>
<dbReference type="GO" id="GO:0003700">
    <property type="term" value="F:DNA-binding transcription factor activity"/>
    <property type="evidence" value="ECO:0007669"/>
    <property type="project" value="InterPro"/>
</dbReference>
<evidence type="ECO:0000256" key="3">
    <source>
        <dbReference type="ARBA" id="ARBA00023163"/>
    </source>
</evidence>
<gene>
    <name evidence="5" type="ORF">JCM15093_2306</name>
</gene>
<dbReference type="InterPro" id="IPR003313">
    <property type="entry name" value="AraC-bd"/>
</dbReference>
<dbReference type="Pfam" id="PF02311">
    <property type="entry name" value="AraC_binding"/>
    <property type="match status" value="1"/>
</dbReference>
<dbReference type="STRING" id="1121097.GCA_000428125_02626"/>
<evidence type="ECO:0000256" key="2">
    <source>
        <dbReference type="ARBA" id="ARBA00023125"/>
    </source>
</evidence>
<keyword evidence="1" id="KW-0805">Transcription regulation</keyword>
<dbReference type="PANTHER" id="PTHR43280">
    <property type="entry name" value="ARAC-FAMILY TRANSCRIPTIONAL REGULATOR"/>
    <property type="match status" value="1"/>
</dbReference>
<comment type="caution">
    <text evidence="5">The sequence shown here is derived from an EMBL/GenBank/DDBJ whole genome shotgun (WGS) entry which is preliminary data.</text>
</comment>
<dbReference type="RefSeq" id="WP_024996849.1">
    <property type="nucleotide sequence ID" value="NZ_BAJS01000013.1"/>
</dbReference>
<dbReference type="InterPro" id="IPR037923">
    <property type="entry name" value="HTH-like"/>
</dbReference>
<proteinExistence type="predicted"/>
<name>A0A069DA63_9BACE</name>
<dbReference type="PROSITE" id="PS00041">
    <property type="entry name" value="HTH_ARAC_FAMILY_1"/>
    <property type="match status" value="1"/>
</dbReference>
<dbReference type="InterPro" id="IPR009057">
    <property type="entry name" value="Homeodomain-like_sf"/>
</dbReference>
<dbReference type="GO" id="GO:0043565">
    <property type="term" value="F:sequence-specific DNA binding"/>
    <property type="evidence" value="ECO:0007669"/>
    <property type="project" value="InterPro"/>
</dbReference>
<evidence type="ECO:0000256" key="1">
    <source>
        <dbReference type="ARBA" id="ARBA00023015"/>
    </source>
</evidence>
<evidence type="ECO:0000313" key="5">
    <source>
        <dbReference type="EMBL" id="GAK37089.1"/>
    </source>
</evidence>